<evidence type="ECO:0000313" key="1">
    <source>
        <dbReference type="EMBL" id="HAW76095.1"/>
    </source>
</evidence>
<dbReference type="Pfam" id="PF13365">
    <property type="entry name" value="Trypsin_2"/>
    <property type="match status" value="1"/>
</dbReference>
<dbReference type="Proteomes" id="UP000264779">
    <property type="component" value="Unassembled WGS sequence"/>
</dbReference>
<dbReference type="AlphaFoldDB" id="A0A358DUS8"/>
<reference evidence="3 4" key="1">
    <citation type="journal article" date="2018" name="Nat. Biotechnol.">
        <title>A standardized bacterial taxonomy based on genome phylogeny substantially revises the tree of life.</title>
        <authorList>
            <person name="Parks D.H."/>
            <person name="Chuvochina M."/>
            <person name="Waite D.W."/>
            <person name="Rinke C."/>
            <person name="Skarshewski A."/>
            <person name="Chaumeil P.A."/>
            <person name="Hugenholtz P."/>
        </authorList>
    </citation>
    <scope>NUCLEOTIDE SEQUENCE [LARGE SCALE GENOMIC DNA]</scope>
    <source>
        <strain evidence="2">UBA11621</strain>
        <strain evidence="1">UBA11978</strain>
    </source>
</reference>
<dbReference type="Gene3D" id="2.40.10.10">
    <property type="entry name" value="Trypsin-like serine proteases"/>
    <property type="match status" value="2"/>
</dbReference>
<dbReference type="Proteomes" id="UP000263517">
    <property type="component" value="Unassembled WGS sequence"/>
</dbReference>
<protein>
    <submittedName>
        <fullName evidence="2">Serine protease</fullName>
    </submittedName>
</protein>
<dbReference type="OrthoDB" id="212300at2"/>
<dbReference type="GO" id="GO:0006508">
    <property type="term" value="P:proteolysis"/>
    <property type="evidence" value="ECO:0007669"/>
    <property type="project" value="UniProtKB-KW"/>
</dbReference>
<dbReference type="GO" id="GO:0008233">
    <property type="term" value="F:peptidase activity"/>
    <property type="evidence" value="ECO:0007669"/>
    <property type="project" value="UniProtKB-KW"/>
</dbReference>
<dbReference type="EMBL" id="DNAN01000361">
    <property type="protein sequence ID" value="HAW76095.1"/>
    <property type="molecule type" value="Genomic_DNA"/>
</dbReference>
<dbReference type="InterPro" id="IPR009003">
    <property type="entry name" value="Peptidase_S1_PA"/>
</dbReference>
<evidence type="ECO:0000313" key="2">
    <source>
        <dbReference type="EMBL" id="HBU50006.1"/>
    </source>
</evidence>
<dbReference type="PANTHER" id="PTHR22939:SF129">
    <property type="entry name" value="SERINE PROTEASE HTRA2, MITOCHONDRIAL"/>
    <property type="match status" value="1"/>
</dbReference>
<sequence>MLLSLLAHVSFAEAEEASFPKVVESVSSTVVAIGIYSPLKQAGNQIRGTGFVVGDGKWVITNHHVVDEVLDPSVVEYYVAVHGKGKQVNALKATIEAVDIKHDLALLRINEALPAATLSSQAILPAGHEIAITGYPIGAVLGLYAATHRGYIAAVTPDALPNANSSQLTVDMLARLENADLIYQLDATAYPGNSGSPLYLPKTGEVIGVINKVFITGGKESAISTPTGISYAIPVKHVHALLNRVGN</sequence>
<keyword evidence="2" id="KW-0378">Hydrolase</keyword>
<evidence type="ECO:0000313" key="3">
    <source>
        <dbReference type="Proteomes" id="UP000263517"/>
    </source>
</evidence>
<name>A0A358DUS8_9ALTE</name>
<accession>A0A358DUS8</accession>
<dbReference type="SUPFAM" id="SSF50494">
    <property type="entry name" value="Trypsin-like serine proteases"/>
    <property type="match status" value="1"/>
</dbReference>
<gene>
    <name evidence="1" type="ORF">DCW74_10225</name>
    <name evidence="2" type="ORF">DEB45_01995</name>
</gene>
<dbReference type="EMBL" id="DONK01000029">
    <property type="protein sequence ID" value="HBU50006.1"/>
    <property type="molecule type" value="Genomic_DNA"/>
</dbReference>
<evidence type="ECO:0000313" key="4">
    <source>
        <dbReference type="Proteomes" id="UP000264779"/>
    </source>
</evidence>
<dbReference type="PANTHER" id="PTHR22939">
    <property type="entry name" value="SERINE PROTEASE FAMILY S1C HTRA-RELATED"/>
    <property type="match status" value="1"/>
</dbReference>
<organism evidence="2 4">
    <name type="scientific">Alteromonas australica</name>
    <dbReference type="NCBI Taxonomy" id="589873"/>
    <lineage>
        <taxon>Bacteria</taxon>
        <taxon>Pseudomonadati</taxon>
        <taxon>Pseudomonadota</taxon>
        <taxon>Gammaproteobacteria</taxon>
        <taxon>Alteromonadales</taxon>
        <taxon>Alteromonadaceae</taxon>
        <taxon>Alteromonas/Salinimonas group</taxon>
        <taxon>Alteromonas</taxon>
    </lineage>
</organism>
<keyword evidence="2" id="KW-0645">Protease</keyword>
<proteinExistence type="predicted"/>
<comment type="caution">
    <text evidence="2">The sequence shown here is derived from an EMBL/GenBank/DDBJ whole genome shotgun (WGS) entry which is preliminary data.</text>
</comment>
<dbReference type="InterPro" id="IPR043504">
    <property type="entry name" value="Peptidase_S1_PA_chymotrypsin"/>
</dbReference>